<dbReference type="SUPFAM" id="SSF51735">
    <property type="entry name" value="NAD(P)-binding Rossmann-fold domains"/>
    <property type="match status" value="1"/>
</dbReference>
<dbReference type="AlphaFoldDB" id="A0A6L7GXY8"/>
<dbReference type="FunFam" id="3.40.50.720:FF:000084">
    <property type="entry name" value="Short-chain dehydrogenase reductase"/>
    <property type="match status" value="1"/>
</dbReference>
<proteinExistence type="inferred from homology"/>
<dbReference type="CDD" id="cd05233">
    <property type="entry name" value="SDR_c"/>
    <property type="match status" value="1"/>
</dbReference>
<dbReference type="EC" id="1.1.1.47" evidence="3"/>
<dbReference type="InterPro" id="IPR036291">
    <property type="entry name" value="NAD(P)-bd_dom_sf"/>
</dbReference>
<protein>
    <submittedName>
        <fullName evidence="3">Glucose 1-dehydrogenase</fullName>
        <ecNumber evidence="3">1.1.1.47</ecNumber>
    </submittedName>
</protein>
<dbReference type="PRINTS" id="PR00080">
    <property type="entry name" value="SDRFAMILY"/>
</dbReference>
<evidence type="ECO:0000256" key="1">
    <source>
        <dbReference type="ARBA" id="ARBA00006484"/>
    </source>
</evidence>
<dbReference type="InterPro" id="IPR002347">
    <property type="entry name" value="SDR_fam"/>
</dbReference>
<keyword evidence="4" id="KW-1185">Reference proteome</keyword>
<comment type="caution">
    <text evidence="3">The sequence shown here is derived from an EMBL/GenBank/DDBJ whole genome shotgun (WGS) entry which is preliminary data.</text>
</comment>
<dbReference type="Pfam" id="PF13561">
    <property type="entry name" value="adh_short_C2"/>
    <property type="match status" value="1"/>
</dbReference>
<comment type="similarity">
    <text evidence="1">Belongs to the short-chain dehydrogenases/reductases (SDR) family.</text>
</comment>
<evidence type="ECO:0000256" key="2">
    <source>
        <dbReference type="ARBA" id="ARBA00023002"/>
    </source>
</evidence>
<dbReference type="Proteomes" id="UP000475545">
    <property type="component" value="Unassembled WGS sequence"/>
</dbReference>
<dbReference type="NCBIfam" id="NF005559">
    <property type="entry name" value="PRK07231.1"/>
    <property type="match status" value="1"/>
</dbReference>
<reference evidence="3 4" key="1">
    <citation type="submission" date="2019-11" db="EMBL/GenBank/DDBJ databases">
        <title>Gordonia sp. nov., a novel actinobacterium isolated from mangrove soil in Hainan.</title>
        <authorList>
            <person name="Huang X."/>
            <person name="Xie Y."/>
            <person name="Chu X."/>
            <person name="Xiao K."/>
        </authorList>
    </citation>
    <scope>NUCLEOTIDE SEQUENCE [LARGE SCALE GENOMIC DNA]</scope>
    <source>
        <strain evidence="3 4">HNM0687</strain>
    </source>
</reference>
<dbReference type="RefSeq" id="WP_160903670.1">
    <property type="nucleotide sequence ID" value="NZ_CP102850.1"/>
</dbReference>
<dbReference type="PRINTS" id="PR00081">
    <property type="entry name" value="GDHRDH"/>
</dbReference>
<gene>
    <name evidence="3" type="ORF">GIY30_19440</name>
</gene>
<organism evidence="3 4">
    <name type="scientific">Gordonia mangrovi</name>
    <dbReference type="NCBI Taxonomy" id="2665643"/>
    <lineage>
        <taxon>Bacteria</taxon>
        <taxon>Bacillati</taxon>
        <taxon>Actinomycetota</taxon>
        <taxon>Actinomycetes</taxon>
        <taxon>Mycobacteriales</taxon>
        <taxon>Gordoniaceae</taxon>
        <taxon>Gordonia</taxon>
    </lineage>
</organism>
<evidence type="ECO:0000313" key="3">
    <source>
        <dbReference type="EMBL" id="MXP23518.1"/>
    </source>
</evidence>
<dbReference type="Gene3D" id="3.40.50.720">
    <property type="entry name" value="NAD(P)-binding Rossmann-like Domain"/>
    <property type="match status" value="1"/>
</dbReference>
<dbReference type="PANTHER" id="PTHR43943:SF2">
    <property type="entry name" value="DEHYDROGENASE_REDUCTASE 4"/>
    <property type="match status" value="1"/>
</dbReference>
<dbReference type="EMBL" id="WMBR01000005">
    <property type="protein sequence ID" value="MXP23518.1"/>
    <property type="molecule type" value="Genomic_DNA"/>
</dbReference>
<dbReference type="PANTHER" id="PTHR43943">
    <property type="entry name" value="DEHYDROGENASE/REDUCTASE (SDR FAMILY) MEMBER 4"/>
    <property type="match status" value="1"/>
</dbReference>
<name>A0A6L7GXY8_9ACTN</name>
<keyword evidence="2 3" id="KW-0560">Oxidoreductase</keyword>
<evidence type="ECO:0000313" key="4">
    <source>
        <dbReference type="Proteomes" id="UP000475545"/>
    </source>
</evidence>
<dbReference type="GO" id="GO:0047936">
    <property type="term" value="F:glucose 1-dehydrogenase [NAD(P)+] activity"/>
    <property type="evidence" value="ECO:0007669"/>
    <property type="project" value="UniProtKB-EC"/>
</dbReference>
<accession>A0A6L7GXY8</accession>
<sequence length="267" mass="27640">MDRPQGNASRTTGTGFVGDLAGKTAVVTGGSRGIGRAIASGLAQAGASVVIASRKVDACTAAAAEISAETGVRTLAVGCHVGHWGECDALAQRVFDEFDRCDILVNNAGMSPRYPSIVEITEEYYDKVSAVNLKGPFRLSALFADRMANGQGGSIINISTIGSLRPGKDELVYACAKAGLNALTVGLAEAAAPSVRVNAILPGAVATDIAGVWSDELLRDATYATPLKRMGTPQDFVGAALWLASDSSSFVTGELIRIDGGRYRQTS</sequence>